<organism evidence="5 6">
    <name type="scientific">Oculimacula yallundae</name>
    <dbReference type="NCBI Taxonomy" id="86028"/>
    <lineage>
        <taxon>Eukaryota</taxon>
        <taxon>Fungi</taxon>
        <taxon>Dikarya</taxon>
        <taxon>Ascomycota</taxon>
        <taxon>Pezizomycotina</taxon>
        <taxon>Leotiomycetes</taxon>
        <taxon>Helotiales</taxon>
        <taxon>Ploettnerulaceae</taxon>
        <taxon>Oculimacula</taxon>
    </lineage>
</organism>
<evidence type="ECO:0000259" key="4">
    <source>
        <dbReference type="Pfam" id="PF08614"/>
    </source>
</evidence>
<accession>A0ABR4CZK7</accession>
<comment type="caution">
    <text evidence="5">The sequence shown here is derived from an EMBL/GenBank/DDBJ whole genome shotgun (WGS) entry which is preliminary data.</text>
</comment>
<protein>
    <recommendedName>
        <fullName evidence="4">Autophagy-related protein 16 domain-containing protein</fullName>
    </recommendedName>
</protein>
<evidence type="ECO:0000256" key="1">
    <source>
        <dbReference type="ARBA" id="ARBA00005331"/>
    </source>
</evidence>
<reference evidence="5 6" key="1">
    <citation type="journal article" date="2024" name="Commun. Biol.">
        <title>Comparative genomic analysis of thermophilic fungi reveals convergent evolutionary adaptations and gene losses.</title>
        <authorList>
            <person name="Steindorff A.S."/>
            <person name="Aguilar-Pontes M.V."/>
            <person name="Robinson A.J."/>
            <person name="Andreopoulos B."/>
            <person name="LaButti K."/>
            <person name="Kuo A."/>
            <person name="Mondo S."/>
            <person name="Riley R."/>
            <person name="Otillar R."/>
            <person name="Haridas S."/>
            <person name="Lipzen A."/>
            <person name="Grimwood J."/>
            <person name="Schmutz J."/>
            <person name="Clum A."/>
            <person name="Reid I.D."/>
            <person name="Moisan M.C."/>
            <person name="Butler G."/>
            <person name="Nguyen T.T.M."/>
            <person name="Dewar K."/>
            <person name="Conant G."/>
            <person name="Drula E."/>
            <person name="Henrissat B."/>
            <person name="Hansel C."/>
            <person name="Singer S."/>
            <person name="Hutchinson M.I."/>
            <person name="de Vries R.P."/>
            <person name="Natvig D.O."/>
            <person name="Powell A.J."/>
            <person name="Tsang A."/>
            <person name="Grigoriev I.V."/>
        </authorList>
    </citation>
    <scope>NUCLEOTIDE SEQUENCE [LARGE SCALE GENOMIC DNA]</scope>
    <source>
        <strain evidence="5 6">CBS 494.80</strain>
    </source>
</reference>
<evidence type="ECO:0000256" key="3">
    <source>
        <dbReference type="SAM" id="MobiDB-lite"/>
    </source>
</evidence>
<feature type="domain" description="Autophagy-related protein 16" evidence="4">
    <location>
        <begin position="7"/>
        <end position="197"/>
    </location>
</feature>
<gene>
    <name evidence="5" type="ORF">VTL71DRAFT_250</name>
</gene>
<keyword evidence="2" id="KW-0175">Coiled coil</keyword>
<keyword evidence="6" id="KW-1185">Reference proteome</keyword>
<feature type="coiled-coil region" evidence="2">
    <location>
        <begin position="87"/>
        <end position="128"/>
    </location>
</feature>
<dbReference type="Proteomes" id="UP001595075">
    <property type="component" value="Unassembled WGS sequence"/>
</dbReference>
<feature type="compositionally biased region" description="Polar residues" evidence="3">
    <location>
        <begin position="62"/>
        <end position="80"/>
    </location>
</feature>
<dbReference type="Pfam" id="PF08614">
    <property type="entry name" value="ATG16"/>
    <property type="match status" value="1"/>
</dbReference>
<name>A0ABR4CZK7_9HELO</name>
<dbReference type="CDD" id="cd22887">
    <property type="entry name" value="Atg16_CCD"/>
    <property type="match status" value="1"/>
</dbReference>
<proteinExistence type="inferred from homology"/>
<dbReference type="InterPro" id="IPR013923">
    <property type="entry name" value="Autophagy-rel_prot_16_dom"/>
</dbReference>
<dbReference type="Gene3D" id="1.20.5.170">
    <property type="match status" value="1"/>
</dbReference>
<comment type="similarity">
    <text evidence="1">Belongs to the ATG16 family.</text>
</comment>
<dbReference type="EMBL" id="JAZHXI010000001">
    <property type="protein sequence ID" value="KAL2075307.1"/>
    <property type="molecule type" value="Genomic_DNA"/>
</dbReference>
<evidence type="ECO:0000313" key="5">
    <source>
        <dbReference type="EMBL" id="KAL2075307.1"/>
    </source>
</evidence>
<feature type="coiled-coil region" evidence="2">
    <location>
        <begin position="157"/>
        <end position="184"/>
    </location>
</feature>
<sequence>MTSWRDEYIQALQDRDEREQASYQKLDADLIAAFTDLLDRTASLEAAKASNTTPSDPKARDSTQTPGQAQVQASGPNDGTGSLRRDLAEALRSNGQLQARIKSAEAELAKLRAKSKTDTKQIEDLSRERTYLSQRLKDRDEESRGKTKLLDDVHDEVISLNLQLNMSEQKVKDLKAENKELIDRWMARKGREAEEMNKAFEER</sequence>
<evidence type="ECO:0000313" key="6">
    <source>
        <dbReference type="Proteomes" id="UP001595075"/>
    </source>
</evidence>
<feature type="region of interest" description="Disordered" evidence="3">
    <location>
        <begin position="45"/>
        <end position="83"/>
    </location>
</feature>
<evidence type="ECO:0000256" key="2">
    <source>
        <dbReference type="SAM" id="Coils"/>
    </source>
</evidence>